<keyword evidence="5" id="KW-0119">Carbohydrate metabolism</keyword>
<evidence type="ECO:0000313" key="6">
    <source>
        <dbReference type="EMBL" id="AKU97235.1"/>
    </source>
</evidence>
<dbReference type="GO" id="GO:0046872">
    <property type="term" value="F:metal ion binding"/>
    <property type="evidence" value="ECO:0007669"/>
    <property type="project" value="UniProtKB-KW"/>
</dbReference>
<organism evidence="6 7">
    <name type="scientific">Labilithrix luteola</name>
    <dbReference type="NCBI Taxonomy" id="1391654"/>
    <lineage>
        <taxon>Bacteria</taxon>
        <taxon>Pseudomonadati</taxon>
        <taxon>Myxococcota</taxon>
        <taxon>Polyangia</taxon>
        <taxon>Polyangiales</taxon>
        <taxon>Labilitrichaceae</taxon>
        <taxon>Labilithrix</taxon>
    </lineage>
</organism>
<proteinExistence type="inferred from homology"/>
<dbReference type="SFLD" id="SFLDS00003">
    <property type="entry name" value="Haloacid_Dehalogenase"/>
    <property type="match status" value="1"/>
</dbReference>
<dbReference type="OrthoDB" id="9807630at2"/>
<dbReference type="InterPro" id="IPR051600">
    <property type="entry name" value="Beta-PGM-like"/>
</dbReference>
<comment type="cofactor">
    <cofactor evidence="1">
        <name>Mg(2+)</name>
        <dbReference type="ChEBI" id="CHEBI:18420"/>
    </cofactor>
</comment>
<dbReference type="InterPro" id="IPR036412">
    <property type="entry name" value="HAD-like_sf"/>
</dbReference>
<dbReference type="PANTHER" id="PTHR46193">
    <property type="entry name" value="6-PHOSPHOGLUCONATE PHOSPHATASE"/>
    <property type="match status" value="1"/>
</dbReference>
<dbReference type="InterPro" id="IPR006439">
    <property type="entry name" value="HAD-SF_hydro_IA"/>
</dbReference>
<evidence type="ECO:0000256" key="1">
    <source>
        <dbReference type="ARBA" id="ARBA00001946"/>
    </source>
</evidence>
<dbReference type="Gene3D" id="1.10.150.240">
    <property type="entry name" value="Putative phosphatase, domain 2"/>
    <property type="match status" value="1"/>
</dbReference>
<dbReference type="SUPFAM" id="SSF56784">
    <property type="entry name" value="HAD-like"/>
    <property type="match status" value="1"/>
</dbReference>
<evidence type="ECO:0000256" key="5">
    <source>
        <dbReference type="ARBA" id="ARBA00023277"/>
    </source>
</evidence>
<dbReference type="Proteomes" id="UP000064967">
    <property type="component" value="Chromosome"/>
</dbReference>
<sequence>MLRAVIFDMDGLLIDSEPLWVRAEIEVFGDVGVTLSEEDCTRTKGLRTDDVVGYWFKRRPWKGATPKDVETRLIERVASLVRAEGEALVGAPLAFEVARMKGRRLALASSSPTTIIRATLERLGLEDTFDVVRSAETEPYGKPHPGIFMTAAQHLEVHATECLVLEDSLTGLVAAKAARMACITVPFDWPNHDRRFALADATVESLAHVTADLVGDIERALAHD</sequence>
<dbReference type="EMBL" id="CP012333">
    <property type="protein sequence ID" value="AKU97235.1"/>
    <property type="molecule type" value="Genomic_DNA"/>
</dbReference>
<keyword evidence="7" id="KW-1185">Reference proteome</keyword>
<dbReference type="STRING" id="1391654.AKJ09_03899"/>
<dbReference type="PANTHER" id="PTHR46193:SF18">
    <property type="entry name" value="HEXITOL PHOSPHATASE B"/>
    <property type="match status" value="1"/>
</dbReference>
<keyword evidence="4" id="KW-0460">Magnesium</keyword>
<name>A0A0K1PUN3_9BACT</name>
<evidence type="ECO:0000256" key="4">
    <source>
        <dbReference type="ARBA" id="ARBA00022842"/>
    </source>
</evidence>
<dbReference type="SFLD" id="SFLDG01129">
    <property type="entry name" value="C1.5:_HAD__Beta-PGM__Phosphata"/>
    <property type="match status" value="1"/>
</dbReference>
<dbReference type="AlphaFoldDB" id="A0A0K1PUN3"/>
<dbReference type="RefSeq" id="WP_146648403.1">
    <property type="nucleotide sequence ID" value="NZ_CP012333.1"/>
</dbReference>
<accession>A0A0K1PUN3</accession>
<gene>
    <name evidence="6" type="ORF">AKJ09_03899</name>
</gene>
<protein>
    <submittedName>
        <fullName evidence="6">2-deoxyglucose-6-phosphate hydrolase YniC</fullName>
    </submittedName>
</protein>
<dbReference type="Gene3D" id="3.40.50.1000">
    <property type="entry name" value="HAD superfamily/HAD-like"/>
    <property type="match status" value="1"/>
</dbReference>
<keyword evidence="6" id="KW-0378">Hydrolase</keyword>
<dbReference type="PATRIC" id="fig|1391654.3.peg.3957"/>
<keyword evidence="3" id="KW-0479">Metal-binding</keyword>
<dbReference type="GO" id="GO:0016787">
    <property type="term" value="F:hydrolase activity"/>
    <property type="evidence" value="ECO:0007669"/>
    <property type="project" value="UniProtKB-KW"/>
</dbReference>
<dbReference type="NCBIfam" id="NF008087">
    <property type="entry name" value="PRK10826.1"/>
    <property type="match status" value="1"/>
</dbReference>
<dbReference type="InterPro" id="IPR023214">
    <property type="entry name" value="HAD_sf"/>
</dbReference>
<dbReference type="InterPro" id="IPR023198">
    <property type="entry name" value="PGP-like_dom2"/>
</dbReference>
<evidence type="ECO:0000313" key="7">
    <source>
        <dbReference type="Proteomes" id="UP000064967"/>
    </source>
</evidence>
<evidence type="ECO:0000256" key="3">
    <source>
        <dbReference type="ARBA" id="ARBA00022723"/>
    </source>
</evidence>
<dbReference type="NCBIfam" id="TIGR01509">
    <property type="entry name" value="HAD-SF-IA-v3"/>
    <property type="match status" value="1"/>
</dbReference>
<reference evidence="6 7" key="1">
    <citation type="submission" date="2015-08" db="EMBL/GenBank/DDBJ databases">
        <authorList>
            <person name="Babu N.S."/>
            <person name="Beckwith C.J."/>
            <person name="Beseler K.G."/>
            <person name="Brison A."/>
            <person name="Carone J.V."/>
            <person name="Caskin T.P."/>
            <person name="Diamond M."/>
            <person name="Durham M.E."/>
            <person name="Foxe J.M."/>
            <person name="Go M."/>
            <person name="Henderson B.A."/>
            <person name="Jones I.B."/>
            <person name="McGettigan J.A."/>
            <person name="Micheletti S.J."/>
            <person name="Nasrallah M.E."/>
            <person name="Ortiz D."/>
            <person name="Piller C.R."/>
            <person name="Privatt S.R."/>
            <person name="Schneider S.L."/>
            <person name="Sharp S."/>
            <person name="Smith T.C."/>
            <person name="Stanton J.D."/>
            <person name="Ullery H.E."/>
            <person name="Wilson R.J."/>
            <person name="Serrano M.G."/>
            <person name="Buck G."/>
            <person name="Lee V."/>
            <person name="Wang Y."/>
            <person name="Carvalho R."/>
            <person name="Voegtly L."/>
            <person name="Shi R."/>
            <person name="Duckworth R."/>
            <person name="Johnson A."/>
            <person name="Loviza R."/>
            <person name="Walstead R."/>
            <person name="Shah Z."/>
            <person name="Kiflezghi M."/>
            <person name="Wade K."/>
            <person name="Ball S.L."/>
            <person name="Bradley K.W."/>
            <person name="Asai D.J."/>
            <person name="Bowman C.A."/>
            <person name="Russell D.A."/>
            <person name="Pope W.H."/>
            <person name="Jacobs-Sera D."/>
            <person name="Hendrix R.W."/>
            <person name="Hatfull G.F."/>
        </authorList>
    </citation>
    <scope>NUCLEOTIDE SEQUENCE [LARGE SCALE GENOMIC DNA]</scope>
    <source>
        <strain evidence="6 7">DSM 27648</strain>
    </source>
</reference>
<comment type="similarity">
    <text evidence="2">Belongs to the HAD-like hydrolase superfamily. CbbY/CbbZ/Gph/YieH family.</text>
</comment>
<dbReference type="KEGG" id="llu:AKJ09_03899"/>
<dbReference type="Pfam" id="PF00702">
    <property type="entry name" value="Hydrolase"/>
    <property type="match status" value="1"/>
</dbReference>
<evidence type="ECO:0000256" key="2">
    <source>
        <dbReference type="ARBA" id="ARBA00006171"/>
    </source>
</evidence>